<dbReference type="EMBL" id="KB522027">
    <property type="protein sequence ID" value="EMP37521.1"/>
    <property type="molecule type" value="Genomic_DNA"/>
</dbReference>
<evidence type="ECO:0000313" key="3">
    <source>
        <dbReference type="Proteomes" id="UP000031443"/>
    </source>
</evidence>
<organism evidence="2 3">
    <name type="scientific">Chelonia mydas</name>
    <name type="common">Green sea-turtle</name>
    <name type="synonym">Chelonia agassizi</name>
    <dbReference type="NCBI Taxonomy" id="8469"/>
    <lineage>
        <taxon>Eukaryota</taxon>
        <taxon>Metazoa</taxon>
        <taxon>Chordata</taxon>
        <taxon>Craniata</taxon>
        <taxon>Vertebrata</taxon>
        <taxon>Euteleostomi</taxon>
        <taxon>Archelosauria</taxon>
        <taxon>Testudinata</taxon>
        <taxon>Testudines</taxon>
        <taxon>Cryptodira</taxon>
        <taxon>Durocryptodira</taxon>
        <taxon>Americhelydia</taxon>
        <taxon>Chelonioidea</taxon>
        <taxon>Cheloniidae</taxon>
        <taxon>Chelonia</taxon>
    </lineage>
</organism>
<name>M7BHY7_CHEMY</name>
<evidence type="ECO:0000256" key="1">
    <source>
        <dbReference type="SAM" id="MobiDB-lite"/>
    </source>
</evidence>
<protein>
    <submittedName>
        <fullName evidence="2">Uncharacterized protein</fullName>
    </submittedName>
</protein>
<dbReference type="Proteomes" id="UP000031443">
    <property type="component" value="Unassembled WGS sequence"/>
</dbReference>
<accession>M7BHY7</accession>
<feature type="region of interest" description="Disordered" evidence="1">
    <location>
        <begin position="140"/>
        <end position="172"/>
    </location>
</feature>
<reference evidence="3" key="1">
    <citation type="journal article" date="2013" name="Nat. Genet.">
        <title>The draft genomes of soft-shell turtle and green sea turtle yield insights into the development and evolution of the turtle-specific body plan.</title>
        <authorList>
            <person name="Wang Z."/>
            <person name="Pascual-Anaya J."/>
            <person name="Zadissa A."/>
            <person name="Li W."/>
            <person name="Niimura Y."/>
            <person name="Huang Z."/>
            <person name="Li C."/>
            <person name="White S."/>
            <person name="Xiong Z."/>
            <person name="Fang D."/>
            <person name="Wang B."/>
            <person name="Ming Y."/>
            <person name="Chen Y."/>
            <person name="Zheng Y."/>
            <person name="Kuraku S."/>
            <person name="Pignatelli M."/>
            <person name="Herrero J."/>
            <person name="Beal K."/>
            <person name="Nozawa M."/>
            <person name="Li Q."/>
            <person name="Wang J."/>
            <person name="Zhang H."/>
            <person name="Yu L."/>
            <person name="Shigenobu S."/>
            <person name="Wang J."/>
            <person name="Liu J."/>
            <person name="Flicek P."/>
            <person name="Searle S."/>
            <person name="Wang J."/>
            <person name="Kuratani S."/>
            <person name="Yin Y."/>
            <person name="Aken B."/>
            <person name="Zhang G."/>
            <person name="Irie N."/>
        </authorList>
    </citation>
    <scope>NUCLEOTIDE SEQUENCE [LARGE SCALE GENOMIC DNA]</scope>
</reference>
<evidence type="ECO:0000313" key="2">
    <source>
        <dbReference type="EMBL" id="EMP37521.1"/>
    </source>
</evidence>
<dbReference type="AlphaFoldDB" id="M7BHY7"/>
<gene>
    <name evidence="2" type="ORF">UY3_05334</name>
</gene>
<keyword evidence="3" id="KW-1185">Reference proteome</keyword>
<proteinExistence type="predicted"/>
<sequence length="283" mass="31164">MLQRESGKGISCTVTLVTLVEKEVAYSFLLTLPYQHSSVCCDSSAQAYLLGASQCSQLCKGPLPNPLRLQSEGGHIIASSFVGVFGVGAPTPRAQVLEQPSSGTHFIGLHKYLQSSYLKWKKVRSKGLCDAHSFKMAKIQSHRGRRDMVPATSRSGAAQGWGQSREAGRKPTLAQVHRAASLELLQPEEMRRFSPYGLPCDLWKTCQGIYRGGLGIYTEAQSPGSLSPVTEQLALEAMFPLVPCPRLEQNHFPRDFESMEGAFEGQHQCENELILHLERYGLV</sequence>